<proteinExistence type="predicted"/>
<evidence type="ECO:0000313" key="2">
    <source>
        <dbReference type="Proteomes" id="UP000284562"/>
    </source>
</evidence>
<name>A0AA92V4V3_9BACT</name>
<dbReference type="Proteomes" id="UP000284562">
    <property type="component" value="Unassembled WGS sequence"/>
</dbReference>
<protein>
    <recommendedName>
        <fullName evidence="3">DUF115 domain-containing protein</fullName>
    </recommendedName>
</protein>
<dbReference type="Gene3D" id="3.90.1480.10">
    <property type="entry name" value="Alpha-2,3-sialyltransferase"/>
    <property type="match status" value="1"/>
</dbReference>
<gene>
    <name evidence="1" type="ORF">DW064_09865</name>
</gene>
<reference evidence="1 2" key="1">
    <citation type="submission" date="2018-08" db="EMBL/GenBank/DDBJ databases">
        <title>A genome reference for cultivated species of the human gut microbiota.</title>
        <authorList>
            <person name="Zou Y."/>
            <person name="Xue W."/>
            <person name="Luo G."/>
        </authorList>
    </citation>
    <scope>NUCLEOTIDE SEQUENCE [LARGE SCALE GENOMIC DNA]</scope>
    <source>
        <strain evidence="1 2">AF43-2</strain>
    </source>
</reference>
<dbReference type="EMBL" id="QRNN01000038">
    <property type="protein sequence ID" value="RHK47930.1"/>
    <property type="molecule type" value="Genomic_DNA"/>
</dbReference>
<evidence type="ECO:0008006" key="3">
    <source>
        <dbReference type="Google" id="ProtNLM"/>
    </source>
</evidence>
<comment type="caution">
    <text evidence="1">The sequence shown here is derived from an EMBL/GenBank/DDBJ whole genome shotgun (WGS) entry which is preliminary data.</text>
</comment>
<evidence type="ECO:0000313" key="1">
    <source>
        <dbReference type="EMBL" id="RHK47930.1"/>
    </source>
</evidence>
<accession>A0AA92V4V3</accession>
<dbReference type="AlphaFoldDB" id="A0AA92V4V3"/>
<sequence>MFIRLDGDRKFLDNPIFDIDITKPFPSIGTTTYECLEIAVYLGCSEIYIIGCDMSYKVNLNRDGSVTYNEAGRDHFYASEKEAAASTKLRPNPTWEMEIAYEAAAKASLENGYNIKNATRGGKLEYFPRVDFDSLF</sequence>
<organism evidence="1 2">
    <name type="scientific">Segatella copri</name>
    <dbReference type="NCBI Taxonomy" id="165179"/>
    <lineage>
        <taxon>Bacteria</taxon>
        <taxon>Pseudomonadati</taxon>
        <taxon>Bacteroidota</taxon>
        <taxon>Bacteroidia</taxon>
        <taxon>Bacteroidales</taxon>
        <taxon>Prevotellaceae</taxon>
        <taxon>Segatella</taxon>
    </lineage>
</organism>